<evidence type="ECO:0000313" key="1">
    <source>
        <dbReference type="EMBL" id="VAW82106.1"/>
    </source>
</evidence>
<reference evidence="1" key="1">
    <citation type="submission" date="2018-06" db="EMBL/GenBank/DDBJ databases">
        <authorList>
            <person name="Zhirakovskaya E."/>
        </authorList>
    </citation>
    <scope>NUCLEOTIDE SEQUENCE</scope>
</reference>
<name>A0A3B0ZNC6_9ZZZZ</name>
<gene>
    <name evidence="1" type="ORF">MNBD_GAMMA13-1093</name>
</gene>
<organism evidence="1">
    <name type="scientific">hydrothermal vent metagenome</name>
    <dbReference type="NCBI Taxonomy" id="652676"/>
    <lineage>
        <taxon>unclassified sequences</taxon>
        <taxon>metagenomes</taxon>
        <taxon>ecological metagenomes</taxon>
    </lineage>
</organism>
<sequence length="43" mass="5086">AATWNGHSKTYVITGEIENENRYKPIYKVIFIDRNVNRKLYGI</sequence>
<feature type="non-terminal residue" evidence="1">
    <location>
        <position position="1"/>
    </location>
</feature>
<protein>
    <submittedName>
        <fullName evidence="1">Uncharacterized protein</fullName>
    </submittedName>
</protein>
<dbReference type="EMBL" id="UOFK01000297">
    <property type="protein sequence ID" value="VAW82106.1"/>
    <property type="molecule type" value="Genomic_DNA"/>
</dbReference>
<proteinExistence type="predicted"/>
<dbReference type="AlphaFoldDB" id="A0A3B0ZNC6"/>
<accession>A0A3B0ZNC6</accession>